<name>A0A8H7FCI4_AGABI</name>
<proteinExistence type="predicted"/>
<comment type="caution">
    <text evidence="4">The sequence shown here is derived from an EMBL/GenBank/DDBJ whole genome shotgun (WGS) entry which is preliminary data.</text>
</comment>
<dbReference type="InterPro" id="IPR007527">
    <property type="entry name" value="Znf_SWIM"/>
</dbReference>
<evidence type="ECO:0000313" key="4">
    <source>
        <dbReference type="EMBL" id="KAF7785219.1"/>
    </source>
</evidence>
<dbReference type="PROSITE" id="PS50966">
    <property type="entry name" value="ZF_SWIM"/>
    <property type="match status" value="1"/>
</dbReference>
<accession>A0A8H7FCI4</accession>
<evidence type="ECO:0000256" key="2">
    <source>
        <dbReference type="SAM" id="MobiDB-lite"/>
    </source>
</evidence>
<dbReference type="Proteomes" id="UP000629468">
    <property type="component" value="Unassembled WGS sequence"/>
</dbReference>
<keyword evidence="1" id="KW-0479">Metal-binding</keyword>
<dbReference type="Pfam" id="PF10551">
    <property type="entry name" value="MULE"/>
    <property type="match status" value="1"/>
</dbReference>
<feature type="region of interest" description="Disordered" evidence="2">
    <location>
        <begin position="832"/>
        <end position="938"/>
    </location>
</feature>
<keyword evidence="1" id="KW-0862">Zinc</keyword>
<feature type="domain" description="SWIM-type" evidence="3">
    <location>
        <begin position="731"/>
        <end position="764"/>
    </location>
</feature>
<evidence type="ECO:0000259" key="3">
    <source>
        <dbReference type="PROSITE" id="PS50966"/>
    </source>
</evidence>
<reference evidence="4 5" key="1">
    <citation type="journal article" name="Sci. Rep.">
        <title>Telomere-to-telomere assembled and centromere annotated genomes of the two main subspecies of the button mushroom Agaricus bisporus reveal especially polymorphic chromosome ends.</title>
        <authorList>
            <person name="Sonnenberg A.S.M."/>
            <person name="Sedaghat-Telgerd N."/>
            <person name="Lavrijssen B."/>
            <person name="Ohm R.A."/>
            <person name="Hendrickx P.M."/>
            <person name="Scholtmeijer K."/>
            <person name="Baars J.J.P."/>
            <person name="van Peer A."/>
        </authorList>
    </citation>
    <scope>NUCLEOTIDE SEQUENCE [LARGE SCALE GENOMIC DNA]</scope>
    <source>
        <strain evidence="4 5">H119_p4</strain>
    </source>
</reference>
<feature type="compositionally biased region" description="Polar residues" evidence="2">
    <location>
        <begin position="870"/>
        <end position="886"/>
    </location>
</feature>
<keyword evidence="1" id="KW-0863">Zinc-finger</keyword>
<dbReference type="EMBL" id="JABXXO010000001">
    <property type="protein sequence ID" value="KAF7785219.1"/>
    <property type="molecule type" value="Genomic_DNA"/>
</dbReference>
<sequence length="938" mass="108596">MEESTTSAMQLCTSCKQQRGIDQFKQGKDGKVSKTCRSCLARYAQNYTAKKGLTAKEPKFRDSDNDTDFDGLSELSLQIFLEAVEEAQDEISLAACVDISSLKEEMGYGKDLLDYAKELAKKIQERSQYCFIYHSLYESKREPHIRYMFTCAQSKEREHKSKKGGKEGAQSRDRRTMPRFDCHGWLHMTLHINSRSTFIKITHQDHHVPYYCIDVPKEVQNYVLENLDMTPQQLWGRILTKIHKPNFSQRAIYYLWSKHNSRKWTLDSDELQSAKSFLRTNGDVVKEIPLHEEPGFKALAFSLPEILEKWGSRIREISLDSSWKTNGSNFEIFALLGELHGSGCPLGYLFIKSDQSGQAGGKERFITEFLAHFKSFWKINAIVTLTDKDQSEINAFRKVFPHAKHQLCFWHCLRAIRSRLSILRRQPKFYDVLEARKEFLYIDETFIPIAQVQNPLPLKDSIVPEKSIPRLKVLFNNQFVDKPPHSQTPLEQRLKISLGGVVQSIVRLPSNHADEYLPEDDADILDEVDKLVNSGRIDEESEDGPEWMFDHGEALSKDVSYAFCPAAHRHQLLHLFTSHFCQHPIFPLRRGDFATASQIRAQAVWEMYSFCRTRNLREVWGYMWTSWYRPEMWKIWARSTTEYLSRLRTTMNVENFWQQLKHDYLHHVTRPRIDQLAWILARRVTPAYLVRFESLEPHHRLGRVNKLTTHQEYFKRAWKKLESATTSGATYKTDVANWTCNCGRQMYDPHHLCKHLVQAVMQVPPEFFCEIVRRRKAPIYRHPALVSRIAPTSVDVHGSRGEDGSVTDGDEVDRIVKHDVLRGGGGWNRILEHQSAVSTKRKERTEEMEYEPSKVPKLSDSDSGLIDLTMDSSNSEPDTHPGSSSDYFGLDDDDDELSRPCFKYAEGHGVDRKPARKPSSLGLDMAQESASEQMDKRH</sequence>
<gene>
    <name evidence="4" type="ORF">Agabi119p4_1384</name>
</gene>
<dbReference type="InterPro" id="IPR018289">
    <property type="entry name" value="MULE_transposase_dom"/>
</dbReference>
<organism evidence="4 5">
    <name type="scientific">Agaricus bisporus var. burnettii</name>
    <dbReference type="NCBI Taxonomy" id="192524"/>
    <lineage>
        <taxon>Eukaryota</taxon>
        <taxon>Fungi</taxon>
        <taxon>Dikarya</taxon>
        <taxon>Basidiomycota</taxon>
        <taxon>Agaricomycotina</taxon>
        <taxon>Agaricomycetes</taxon>
        <taxon>Agaricomycetidae</taxon>
        <taxon>Agaricales</taxon>
        <taxon>Agaricineae</taxon>
        <taxon>Agaricaceae</taxon>
        <taxon>Agaricus</taxon>
    </lineage>
</organism>
<evidence type="ECO:0000256" key="1">
    <source>
        <dbReference type="PROSITE-ProRule" id="PRU00325"/>
    </source>
</evidence>
<evidence type="ECO:0000313" key="5">
    <source>
        <dbReference type="Proteomes" id="UP000629468"/>
    </source>
</evidence>
<dbReference type="AlphaFoldDB" id="A0A8H7FCI4"/>
<protein>
    <recommendedName>
        <fullName evidence="3">SWIM-type domain-containing protein</fullName>
    </recommendedName>
</protein>
<feature type="compositionally biased region" description="Basic and acidic residues" evidence="2">
    <location>
        <begin position="843"/>
        <end position="860"/>
    </location>
</feature>
<dbReference type="GO" id="GO:0008270">
    <property type="term" value="F:zinc ion binding"/>
    <property type="evidence" value="ECO:0007669"/>
    <property type="project" value="UniProtKB-KW"/>
</dbReference>